<evidence type="ECO:0000256" key="1">
    <source>
        <dbReference type="ARBA" id="ARBA00001966"/>
    </source>
</evidence>
<dbReference type="GO" id="GO:0051539">
    <property type="term" value="F:4 iron, 4 sulfur cluster binding"/>
    <property type="evidence" value="ECO:0007669"/>
    <property type="project" value="UniProtKB-KW"/>
</dbReference>
<keyword evidence="5" id="KW-1185">Reference proteome</keyword>
<gene>
    <name evidence="4" type="ORF">CC77DRAFT_1069092</name>
</gene>
<protein>
    <submittedName>
        <fullName evidence="4">Uncharacterized protein</fullName>
    </submittedName>
</protein>
<comment type="cofactor">
    <cofactor evidence="1">
        <name>[4Fe-4S] cluster</name>
        <dbReference type="ChEBI" id="CHEBI:49883"/>
    </cofactor>
</comment>
<dbReference type="PANTHER" id="PTHR21339">
    <property type="entry name" value="RADICAL S-ADENOSYL METHIONINE DOMAIN-CONTAINING PROTEIN 2"/>
    <property type="match status" value="1"/>
</dbReference>
<organism evidence="4 5">
    <name type="scientific">Alternaria alternata</name>
    <name type="common">Alternaria rot fungus</name>
    <name type="synonym">Torula alternata</name>
    <dbReference type="NCBI Taxonomy" id="5599"/>
    <lineage>
        <taxon>Eukaryota</taxon>
        <taxon>Fungi</taxon>
        <taxon>Dikarya</taxon>
        <taxon>Ascomycota</taxon>
        <taxon>Pezizomycotina</taxon>
        <taxon>Dothideomycetes</taxon>
        <taxon>Pleosporomycetidae</taxon>
        <taxon>Pleosporales</taxon>
        <taxon>Pleosporineae</taxon>
        <taxon>Pleosporaceae</taxon>
        <taxon>Alternaria</taxon>
        <taxon>Alternaria sect. Alternaria</taxon>
        <taxon>Alternaria alternata complex</taxon>
    </lineage>
</organism>
<dbReference type="OMA" id="FRIRQWC"/>
<dbReference type="InterPro" id="IPR058240">
    <property type="entry name" value="rSAM_sf"/>
</dbReference>
<dbReference type="InterPro" id="IPR051196">
    <property type="entry name" value="RSAD2/Viperin_antiviral"/>
</dbReference>
<dbReference type="STRING" id="5599.A0A177E435"/>
<accession>A0A177E435</accession>
<keyword evidence="2" id="KW-0411">Iron-sulfur</keyword>
<keyword evidence="3" id="KW-0812">Transmembrane</keyword>
<evidence type="ECO:0000256" key="3">
    <source>
        <dbReference type="SAM" id="Phobius"/>
    </source>
</evidence>
<dbReference type="EMBL" id="KV441469">
    <property type="protein sequence ID" value="OAG26170.1"/>
    <property type="molecule type" value="Genomic_DNA"/>
</dbReference>
<keyword evidence="3" id="KW-0472">Membrane</keyword>
<feature type="transmembrane region" description="Helical" evidence="3">
    <location>
        <begin position="12"/>
        <end position="29"/>
    </location>
</feature>
<dbReference type="InterPro" id="IPR013785">
    <property type="entry name" value="Aldolase_TIM"/>
</dbReference>
<dbReference type="CDD" id="cd01335">
    <property type="entry name" value="Radical_SAM"/>
    <property type="match status" value="1"/>
</dbReference>
<evidence type="ECO:0000313" key="4">
    <source>
        <dbReference type="EMBL" id="OAG26170.1"/>
    </source>
</evidence>
<dbReference type="Gene3D" id="3.20.20.70">
    <property type="entry name" value="Aldolase class I"/>
    <property type="match status" value="1"/>
</dbReference>
<keyword evidence="2" id="KW-0408">Iron</keyword>
<dbReference type="KEGG" id="aalt:CC77DRAFT_1069092"/>
<evidence type="ECO:0000256" key="2">
    <source>
        <dbReference type="ARBA" id="ARBA00022485"/>
    </source>
</evidence>
<dbReference type="AlphaFoldDB" id="A0A177E435"/>
<sequence>MVLLSLPSEVPALRFFVVVVLTTCAYIVHKQSASKPVKNFPHETAVHEVPAESPVFEAQEASHPSKPPDTPVSANYFPSQEFNYKCGFCFHTETSSYILTHDKAPKGLKLLKEAGMRKLNIASGELFLHPKFLSSLIRYCKENLGVTEKWMQENSQWLDILAISCDSFNARTNVKIGRVNIYNWDEDMIANIEKLAPFRWKTFQCLIVAGENDNETWKRDSRKFLVTEEQWKTFCDRHKHLPCYLPEDNNSMASSYLLLDEYMRFMDKGEGMMTTSGPILDVGVPKVMEQIVWDKKSFVERGVIYDWGRADMKPAKELSCGTRLNMEELEF</sequence>
<keyword evidence="3" id="KW-1133">Transmembrane helix</keyword>
<dbReference type="PANTHER" id="PTHR21339:SF0">
    <property type="entry name" value="S-ADENOSYLMETHIONINE-DEPENDENT NUCLEOTIDE DEHYDRATASE RSAD2"/>
    <property type="match status" value="1"/>
</dbReference>
<dbReference type="Proteomes" id="UP000077248">
    <property type="component" value="Unassembled WGS sequence"/>
</dbReference>
<name>A0A177E435_ALTAL</name>
<keyword evidence="2" id="KW-0004">4Fe-4S</keyword>
<dbReference type="VEuPathDB" id="FungiDB:CC77DRAFT_1069092"/>
<proteinExistence type="predicted"/>
<dbReference type="GeneID" id="29114682"/>
<evidence type="ECO:0000313" key="5">
    <source>
        <dbReference type="Proteomes" id="UP000077248"/>
    </source>
</evidence>
<reference evidence="4 5" key="1">
    <citation type="submission" date="2016-05" db="EMBL/GenBank/DDBJ databases">
        <title>Comparative analysis of secretome profiles of manganese(II)-oxidizing ascomycete fungi.</title>
        <authorList>
            <consortium name="DOE Joint Genome Institute"/>
            <person name="Zeiner C.A."/>
            <person name="Purvine S.O."/>
            <person name="Zink E.M."/>
            <person name="Wu S."/>
            <person name="Pasa-Tolic L."/>
            <person name="Chaput D.L."/>
            <person name="Haridas S."/>
            <person name="Grigoriev I.V."/>
            <person name="Santelli C.M."/>
            <person name="Hansel C.M."/>
        </authorList>
    </citation>
    <scope>NUCLEOTIDE SEQUENCE [LARGE SCALE GENOMIC DNA]</scope>
    <source>
        <strain evidence="4 5">SRC1lrK2f</strain>
    </source>
</reference>
<dbReference type="SUPFAM" id="SSF102114">
    <property type="entry name" value="Radical SAM enzymes"/>
    <property type="match status" value="1"/>
</dbReference>
<keyword evidence="2" id="KW-0479">Metal-binding</keyword>
<dbReference type="RefSeq" id="XP_018391591.1">
    <property type="nucleotide sequence ID" value="XM_018529088.1"/>
</dbReference>